<dbReference type="AlphaFoldDB" id="Q8FNL1"/>
<dbReference type="GO" id="GO:0004523">
    <property type="term" value="F:RNA-DNA hybrid ribonuclease activity"/>
    <property type="evidence" value="ECO:0007669"/>
    <property type="project" value="InterPro"/>
</dbReference>
<dbReference type="EMBL" id="BA000035">
    <property type="protein sequence ID" value="BAC18943.1"/>
    <property type="molecule type" value="Genomic_DNA"/>
</dbReference>
<dbReference type="PIRSF" id="PIRSF036922">
    <property type="entry name" value="RNaseH_PGAM"/>
    <property type="match status" value="1"/>
</dbReference>
<dbReference type="KEGG" id="cef:CE2133"/>
<evidence type="ECO:0000313" key="6">
    <source>
        <dbReference type="EMBL" id="BAC18943.1"/>
    </source>
</evidence>
<dbReference type="InterPro" id="IPR014636">
    <property type="entry name" value="RNaseH/PGlycerate_mutase"/>
</dbReference>
<evidence type="ECO:0000256" key="4">
    <source>
        <dbReference type="SAM" id="MobiDB-lite"/>
    </source>
</evidence>
<sequence length="435" mass="47147">MVTCCVGVTTYTPDDSGRITTTGGGLRKRRSCQPVHDFYGNDVSMKLIIEADGGSRGNPGVAGSGTVVYSENRERILREIAYVVGTRSTNNVAEYRGLIEGLRVARELGATEVEVFMDSKLVVEQMSGRWKIKHPDMKTLAMEARNLAGDIGRVTYTWIPREKNKAADHLSNVAMDAAAAGKPEGPIDDGTPVVSDMTDPTDATVTGVDKPTGEDLNCPTTKPATWNGATTDPTRLLLLRHGQTAMSAARQYSGRSNPELSELGQRQVQAAARKLAERGGIDVIVSSPLRRCVQTAGAAADQMGLEVRIIDDLIEADFGLWDGKTFSEAHESDPELHSRWLTDTSVAPPGGESLQQVHRRVKKARELIEKDYGAANVLVVSHVTPIKSILRQALDASPSFFKKTHLDLASLSIAEFYSDGPTCVRLFNDTSHLDS</sequence>
<evidence type="ECO:0000313" key="7">
    <source>
        <dbReference type="Proteomes" id="UP000001409"/>
    </source>
</evidence>
<dbReference type="PROSITE" id="PS50879">
    <property type="entry name" value="RNASE_H_1"/>
    <property type="match status" value="1"/>
</dbReference>
<dbReference type="GO" id="GO:0003676">
    <property type="term" value="F:nucleic acid binding"/>
    <property type="evidence" value="ECO:0007669"/>
    <property type="project" value="InterPro"/>
</dbReference>
<feature type="compositionally biased region" description="Polar residues" evidence="4">
    <location>
        <begin position="218"/>
        <end position="229"/>
    </location>
</feature>
<dbReference type="InterPro" id="IPR013078">
    <property type="entry name" value="His_Pase_superF_clade-1"/>
</dbReference>
<dbReference type="InterPro" id="IPR036397">
    <property type="entry name" value="RNaseH_sf"/>
</dbReference>
<dbReference type="HOGENOM" id="CLU_035712_0_0_11"/>
<keyword evidence="7" id="KW-1185">Reference proteome</keyword>
<dbReference type="Pfam" id="PF13456">
    <property type="entry name" value="RVT_3"/>
    <property type="match status" value="1"/>
</dbReference>
<dbReference type="InterPro" id="IPR029033">
    <property type="entry name" value="His_PPase_superfam"/>
</dbReference>
<dbReference type="STRING" id="196164.gene:10742561"/>
<dbReference type="GO" id="GO:0005737">
    <property type="term" value="C:cytoplasm"/>
    <property type="evidence" value="ECO:0007669"/>
    <property type="project" value="TreeGrafter"/>
</dbReference>
<feature type="active site" description="Proton donor/acceptor" evidence="2">
    <location>
        <position position="315"/>
    </location>
</feature>
<feature type="binding site" evidence="3">
    <location>
        <position position="291"/>
    </location>
    <ligand>
        <name>substrate</name>
    </ligand>
</feature>
<dbReference type="Gene3D" id="3.30.420.10">
    <property type="entry name" value="Ribonuclease H-like superfamily/Ribonuclease H"/>
    <property type="match status" value="1"/>
</dbReference>
<dbReference type="CDD" id="cd09279">
    <property type="entry name" value="RNase_HI_like"/>
    <property type="match status" value="1"/>
</dbReference>
<evidence type="ECO:0000256" key="3">
    <source>
        <dbReference type="PIRSR" id="PIRSR613078-2"/>
    </source>
</evidence>
<dbReference type="SMART" id="SM00855">
    <property type="entry name" value="PGAM"/>
    <property type="match status" value="1"/>
</dbReference>
<dbReference type="InterPro" id="IPR002156">
    <property type="entry name" value="RNaseH_domain"/>
</dbReference>
<feature type="region of interest" description="Disordered" evidence="4">
    <location>
        <begin position="181"/>
        <end position="229"/>
    </location>
</feature>
<dbReference type="eggNOG" id="COG0328">
    <property type="taxonomic scope" value="Bacteria"/>
</dbReference>
<dbReference type="PANTHER" id="PTHR48100:SF1">
    <property type="entry name" value="HISTIDINE PHOSPHATASE FAMILY PROTEIN-RELATED"/>
    <property type="match status" value="1"/>
</dbReference>
<dbReference type="InterPro" id="IPR050275">
    <property type="entry name" value="PGM_Phosphatase"/>
</dbReference>
<dbReference type="InterPro" id="IPR012337">
    <property type="entry name" value="RNaseH-like_sf"/>
</dbReference>
<dbReference type="Pfam" id="PF00300">
    <property type="entry name" value="His_Phos_1"/>
    <property type="match status" value="1"/>
</dbReference>
<accession>Q8FNL1</accession>
<dbReference type="SUPFAM" id="SSF53098">
    <property type="entry name" value="Ribonuclease H-like"/>
    <property type="match status" value="1"/>
</dbReference>
<protein>
    <recommendedName>
        <fullName evidence="5">RNase H type-1 domain-containing protein</fullName>
    </recommendedName>
</protein>
<dbReference type="NCBIfam" id="NF005567">
    <property type="entry name" value="PRK07238.1"/>
    <property type="match status" value="1"/>
</dbReference>
<proteinExistence type="predicted"/>
<dbReference type="GO" id="GO:0016791">
    <property type="term" value="F:phosphatase activity"/>
    <property type="evidence" value="ECO:0007669"/>
    <property type="project" value="TreeGrafter"/>
</dbReference>
<evidence type="ECO:0000259" key="5">
    <source>
        <dbReference type="PROSITE" id="PS50879"/>
    </source>
</evidence>
<dbReference type="Proteomes" id="UP000001409">
    <property type="component" value="Chromosome"/>
</dbReference>
<organism evidence="6 7">
    <name type="scientific">Corynebacterium efficiens (strain DSM 44549 / YS-314 / AJ 12310 / JCM 11189 / NBRC 100395)</name>
    <dbReference type="NCBI Taxonomy" id="196164"/>
    <lineage>
        <taxon>Bacteria</taxon>
        <taxon>Bacillati</taxon>
        <taxon>Actinomycetota</taxon>
        <taxon>Actinomycetes</taxon>
        <taxon>Mycobacteriales</taxon>
        <taxon>Corynebacteriaceae</taxon>
        <taxon>Corynebacterium</taxon>
    </lineage>
</organism>
<feature type="active site" description="Tele-phosphohistidine intermediate" evidence="1">
    <location>
        <position position="241"/>
    </location>
</feature>
<dbReference type="PANTHER" id="PTHR48100">
    <property type="entry name" value="BROAD-SPECIFICITY PHOSPHATASE YOR283W-RELATED"/>
    <property type="match status" value="1"/>
</dbReference>
<evidence type="ECO:0000256" key="2">
    <source>
        <dbReference type="PIRSR" id="PIRSR613078-1"/>
    </source>
</evidence>
<reference evidence="6 7" key="1">
    <citation type="journal article" date="2003" name="Genome Res.">
        <title>Comparative complete genome sequence analysis of the amino acid replacements responsible for the thermostability of Corynebacterium efficiens.</title>
        <authorList>
            <person name="Nishio Y."/>
            <person name="Nakamura Y."/>
            <person name="Kawarabayasi Y."/>
            <person name="Usuda Y."/>
            <person name="Kimura E."/>
            <person name="Sugimoto S."/>
            <person name="Matsui K."/>
            <person name="Yamagishi A."/>
            <person name="Kikuchi H."/>
            <person name="Ikeo K."/>
            <person name="Gojobori T."/>
        </authorList>
    </citation>
    <scope>NUCLEOTIDE SEQUENCE [LARGE SCALE GENOMIC DNA]</scope>
    <source>
        <strain evidence="7">DSM 44549 / YS-314 / AJ 12310 / JCM 11189 / NBRC 100395</strain>
    </source>
</reference>
<feature type="domain" description="RNase H type-1" evidence="5">
    <location>
        <begin position="43"/>
        <end position="184"/>
    </location>
</feature>
<name>Q8FNL1_COREF</name>
<dbReference type="Gene3D" id="3.40.50.1240">
    <property type="entry name" value="Phosphoglycerate mutase-like"/>
    <property type="match status" value="1"/>
</dbReference>
<dbReference type="eggNOG" id="COG0406">
    <property type="taxonomic scope" value="Bacteria"/>
</dbReference>
<dbReference type="SUPFAM" id="SSF53254">
    <property type="entry name" value="Phosphoglycerate mutase-like"/>
    <property type="match status" value="1"/>
</dbReference>
<dbReference type="CDD" id="cd07067">
    <property type="entry name" value="HP_PGM_like"/>
    <property type="match status" value="1"/>
</dbReference>
<evidence type="ECO:0000256" key="1">
    <source>
        <dbReference type="PIRSR" id="PIRSR036922-1"/>
    </source>
</evidence>
<feature type="active site" description="Proton donor/acceptor; for phosphatase activity" evidence="1">
    <location>
        <position position="315"/>
    </location>
</feature>